<proteinExistence type="predicted"/>
<gene>
    <name evidence="1" type="ORF">MBBTH_11770</name>
</gene>
<organism evidence="1 2">
    <name type="scientific">Methanobrevibacter thaueri</name>
    <dbReference type="NCBI Taxonomy" id="190975"/>
    <lineage>
        <taxon>Archaea</taxon>
        <taxon>Methanobacteriati</taxon>
        <taxon>Methanobacteriota</taxon>
        <taxon>Methanomada group</taxon>
        <taxon>Methanobacteria</taxon>
        <taxon>Methanobacteriales</taxon>
        <taxon>Methanobacteriaceae</taxon>
        <taxon>Methanobrevibacter</taxon>
    </lineage>
</organism>
<name>A0A315Y8D7_9EURY</name>
<sequence length="56" mass="6699">MQFICMTRNRRVTISINNDIDLNFRRLASSKMLFKTGWYSKAIEEAMLLWIEKEGK</sequence>
<accession>A0A315Y8D7</accession>
<comment type="caution">
    <text evidence="1">The sequence shown here is derived from an EMBL/GenBank/DDBJ whole genome shotgun (WGS) entry which is preliminary data.</text>
</comment>
<protein>
    <submittedName>
        <fullName evidence="1">Uncharacterized protein</fullName>
    </submittedName>
</protein>
<reference evidence="1 2" key="1">
    <citation type="submission" date="2017-03" db="EMBL/GenBank/DDBJ databases">
        <title>Genome sequence of Methanobrevibacter thaueri.</title>
        <authorList>
            <person name="Poehlein A."/>
            <person name="Seedorf H."/>
            <person name="Daniel R."/>
        </authorList>
    </citation>
    <scope>NUCLEOTIDE SEQUENCE [LARGE SCALE GENOMIC DNA]</scope>
    <source>
        <strain evidence="1 2">DSM 11995</strain>
    </source>
</reference>
<dbReference type="EMBL" id="MZGS01000023">
    <property type="protein sequence ID" value="PWB86765.1"/>
    <property type="molecule type" value="Genomic_DNA"/>
</dbReference>
<keyword evidence="2" id="KW-1185">Reference proteome</keyword>
<dbReference type="AlphaFoldDB" id="A0A315Y8D7"/>
<evidence type="ECO:0000313" key="1">
    <source>
        <dbReference type="EMBL" id="PWB86765.1"/>
    </source>
</evidence>
<dbReference type="Proteomes" id="UP000251717">
    <property type="component" value="Unassembled WGS sequence"/>
</dbReference>
<evidence type="ECO:0000313" key="2">
    <source>
        <dbReference type="Proteomes" id="UP000251717"/>
    </source>
</evidence>